<feature type="compositionally biased region" description="Basic and acidic residues" evidence="1">
    <location>
        <begin position="89"/>
        <end position="98"/>
    </location>
</feature>
<feature type="transmembrane region" description="Helical" evidence="2">
    <location>
        <begin position="114"/>
        <end position="135"/>
    </location>
</feature>
<dbReference type="Proteomes" id="UP000595140">
    <property type="component" value="Unassembled WGS sequence"/>
</dbReference>
<evidence type="ECO:0000313" key="4">
    <source>
        <dbReference type="Proteomes" id="UP000595140"/>
    </source>
</evidence>
<keyword evidence="2" id="KW-0812">Transmembrane</keyword>
<organism evidence="3 4">
    <name type="scientific">Cuscuta campestris</name>
    <dbReference type="NCBI Taxonomy" id="132261"/>
    <lineage>
        <taxon>Eukaryota</taxon>
        <taxon>Viridiplantae</taxon>
        <taxon>Streptophyta</taxon>
        <taxon>Embryophyta</taxon>
        <taxon>Tracheophyta</taxon>
        <taxon>Spermatophyta</taxon>
        <taxon>Magnoliopsida</taxon>
        <taxon>eudicotyledons</taxon>
        <taxon>Gunneridae</taxon>
        <taxon>Pentapetalae</taxon>
        <taxon>asterids</taxon>
        <taxon>lamiids</taxon>
        <taxon>Solanales</taxon>
        <taxon>Convolvulaceae</taxon>
        <taxon>Cuscuteae</taxon>
        <taxon>Cuscuta</taxon>
        <taxon>Cuscuta subgen. Grammica</taxon>
        <taxon>Cuscuta sect. Cleistogrammica</taxon>
    </lineage>
</organism>
<keyword evidence="2" id="KW-1133">Transmembrane helix</keyword>
<evidence type="ECO:0000256" key="1">
    <source>
        <dbReference type="SAM" id="MobiDB-lite"/>
    </source>
</evidence>
<sequence length="137" mass="15658">MHEDLKLSYEWIENVLHIYLPECQSFKKLKVKKGKKNKVKVEVECRVDEGNDWKKLKEKFEAPKGFDIISMEEMEWKVGDGILTVTLTTDKHDGHTKDGGSPPRVPRENDDSQVLVVNVVAAALVIVALGAYYIFRN</sequence>
<dbReference type="EMBL" id="OOIL02000547">
    <property type="protein sequence ID" value="VFQ66285.1"/>
    <property type="molecule type" value="Genomic_DNA"/>
</dbReference>
<feature type="region of interest" description="Disordered" evidence="1">
    <location>
        <begin position="89"/>
        <end position="109"/>
    </location>
</feature>
<protein>
    <recommendedName>
        <fullName evidence="5">SHSP domain-containing protein</fullName>
    </recommendedName>
</protein>
<dbReference type="AlphaFoldDB" id="A0A484KP91"/>
<evidence type="ECO:0000313" key="3">
    <source>
        <dbReference type="EMBL" id="VFQ66285.1"/>
    </source>
</evidence>
<keyword evidence="2" id="KW-0472">Membrane</keyword>
<keyword evidence="4" id="KW-1185">Reference proteome</keyword>
<evidence type="ECO:0008006" key="5">
    <source>
        <dbReference type="Google" id="ProtNLM"/>
    </source>
</evidence>
<name>A0A484KP91_9ASTE</name>
<proteinExistence type="predicted"/>
<reference evidence="3 4" key="1">
    <citation type="submission" date="2018-04" db="EMBL/GenBank/DDBJ databases">
        <authorList>
            <person name="Vogel A."/>
        </authorList>
    </citation>
    <scope>NUCLEOTIDE SEQUENCE [LARGE SCALE GENOMIC DNA]</scope>
</reference>
<accession>A0A484KP91</accession>
<gene>
    <name evidence="3" type="ORF">CCAM_LOCUS8061</name>
</gene>
<evidence type="ECO:0000256" key="2">
    <source>
        <dbReference type="SAM" id="Phobius"/>
    </source>
</evidence>